<proteinExistence type="inferred from homology"/>
<keyword evidence="12" id="KW-1185">Reference proteome</keyword>
<evidence type="ECO:0000313" key="11">
    <source>
        <dbReference type="EMBL" id="KAK4380620.1"/>
    </source>
</evidence>
<evidence type="ECO:0000256" key="1">
    <source>
        <dbReference type="ARBA" id="ARBA00004141"/>
    </source>
</evidence>
<name>A0AAE1VZ30_9SOLA</name>
<evidence type="ECO:0008006" key="13">
    <source>
        <dbReference type="Google" id="ProtNLM"/>
    </source>
</evidence>
<evidence type="ECO:0000256" key="3">
    <source>
        <dbReference type="ARBA" id="ARBA00022448"/>
    </source>
</evidence>
<dbReference type="PANTHER" id="PTHR31086">
    <property type="entry name" value="ALUMINUM-ACTIVATED MALATE TRANSPORTER 10"/>
    <property type="match status" value="1"/>
</dbReference>
<organism evidence="11 12">
    <name type="scientific">Anisodus tanguticus</name>
    <dbReference type="NCBI Taxonomy" id="243964"/>
    <lineage>
        <taxon>Eukaryota</taxon>
        <taxon>Viridiplantae</taxon>
        <taxon>Streptophyta</taxon>
        <taxon>Embryophyta</taxon>
        <taxon>Tracheophyta</taxon>
        <taxon>Spermatophyta</taxon>
        <taxon>Magnoliopsida</taxon>
        <taxon>eudicotyledons</taxon>
        <taxon>Gunneridae</taxon>
        <taxon>Pentapetalae</taxon>
        <taxon>asterids</taxon>
        <taxon>lamiids</taxon>
        <taxon>Solanales</taxon>
        <taxon>Solanaceae</taxon>
        <taxon>Solanoideae</taxon>
        <taxon>Hyoscyameae</taxon>
        <taxon>Anisodus</taxon>
    </lineage>
</organism>
<dbReference type="GO" id="GO:0015743">
    <property type="term" value="P:malate transport"/>
    <property type="evidence" value="ECO:0007669"/>
    <property type="project" value="InterPro"/>
</dbReference>
<protein>
    <recommendedName>
        <fullName evidence="13">Aluminum-activated malate transporter</fullName>
    </recommendedName>
</protein>
<evidence type="ECO:0000256" key="8">
    <source>
        <dbReference type="ARBA" id="ARBA00023303"/>
    </source>
</evidence>
<dbReference type="InterPro" id="IPR020966">
    <property type="entry name" value="ALMT"/>
</dbReference>
<keyword evidence="4 10" id="KW-0812">Transmembrane</keyword>
<dbReference type="AlphaFoldDB" id="A0AAE1VZ30"/>
<feature type="transmembrane region" description="Helical" evidence="10">
    <location>
        <begin position="46"/>
        <end position="64"/>
    </location>
</feature>
<evidence type="ECO:0000256" key="6">
    <source>
        <dbReference type="ARBA" id="ARBA00023065"/>
    </source>
</evidence>
<dbReference type="GO" id="GO:0016020">
    <property type="term" value="C:membrane"/>
    <property type="evidence" value="ECO:0007669"/>
    <property type="project" value="UniProtKB-SubCell"/>
</dbReference>
<dbReference type="GO" id="GO:0034220">
    <property type="term" value="P:monoatomic ion transmembrane transport"/>
    <property type="evidence" value="ECO:0007669"/>
    <property type="project" value="UniProtKB-KW"/>
</dbReference>
<evidence type="ECO:0000256" key="9">
    <source>
        <dbReference type="SAM" id="MobiDB-lite"/>
    </source>
</evidence>
<feature type="transmembrane region" description="Helical" evidence="10">
    <location>
        <begin position="114"/>
        <end position="134"/>
    </location>
</feature>
<dbReference type="EMBL" id="JAVYJV010000001">
    <property type="protein sequence ID" value="KAK4380620.1"/>
    <property type="molecule type" value="Genomic_DNA"/>
</dbReference>
<evidence type="ECO:0000256" key="4">
    <source>
        <dbReference type="ARBA" id="ARBA00022692"/>
    </source>
</evidence>
<feature type="region of interest" description="Disordered" evidence="9">
    <location>
        <begin position="368"/>
        <end position="389"/>
    </location>
</feature>
<dbReference type="Proteomes" id="UP001291623">
    <property type="component" value="Unassembled WGS sequence"/>
</dbReference>
<reference evidence="11" key="1">
    <citation type="submission" date="2023-12" db="EMBL/GenBank/DDBJ databases">
        <title>Genome assembly of Anisodus tanguticus.</title>
        <authorList>
            <person name="Wang Y.-J."/>
        </authorList>
    </citation>
    <scope>NUCLEOTIDE SEQUENCE</scope>
    <source>
        <strain evidence="11">KB-2021</strain>
        <tissue evidence="11">Leaf</tissue>
    </source>
</reference>
<feature type="transmembrane region" description="Helical" evidence="10">
    <location>
        <begin position="140"/>
        <end position="160"/>
    </location>
</feature>
<comment type="subcellular location">
    <subcellularLocation>
        <location evidence="1">Membrane</location>
        <topology evidence="1">Multi-pass membrane protein</topology>
    </subcellularLocation>
</comment>
<feature type="transmembrane region" description="Helical" evidence="10">
    <location>
        <begin position="76"/>
        <end position="102"/>
    </location>
</feature>
<evidence type="ECO:0000313" key="12">
    <source>
        <dbReference type="Proteomes" id="UP001291623"/>
    </source>
</evidence>
<evidence type="ECO:0000256" key="5">
    <source>
        <dbReference type="ARBA" id="ARBA00022989"/>
    </source>
</evidence>
<keyword evidence="8" id="KW-0407">Ion channel</keyword>
<comment type="caution">
    <text evidence="11">The sequence shown here is derived from an EMBL/GenBank/DDBJ whole genome shotgun (WGS) entry which is preliminary data.</text>
</comment>
<dbReference type="Pfam" id="PF11744">
    <property type="entry name" value="ALMT"/>
    <property type="match status" value="1"/>
</dbReference>
<gene>
    <name evidence="11" type="ORF">RND71_002482</name>
</gene>
<evidence type="ECO:0000256" key="7">
    <source>
        <dbReference type="ARBA" id="ARBA00023136"/>
    </source>
</evidence>
<comment type="similarity">
    <text evidence="2">Belongs to the aromatic acid exporter (TC 2.A.85) family.</text>
</comment>
<keyword evidence="7 10" id="KW-0472">Membrane</keyword>
<sequence>MEIDSTNQENVGVWTKLKYFPTTFKKKVGKIAKNTKQIGKDDPRKIWHAFKVALALSLVSLVYYTDPLYDNFDQPAMWAVLTVVVVFEFTAAGAFGLGVKYLAELIGEEKPDPIVLAVLVFIVGAFGTFTRFYPRIKRRYDYGTMIFVLTFSLVAVSSYRSEDLFLMANRRVSTILIGVSTVMVISMIICPVWAGDDLHKLANLAWWEPPHGPFKLKYPWKLYLKIGVPVRKCACHLLALSGHLNRKSQAPTEFEKRTEEACKRMITESSKALKELALSIETMTQPIYSLIHIRNAKNAIDDLKDTLGTSKYFFRHDESHVMDFAPAASVVSLLVDVIKCVDEISEVVQELSGKACFVRKERRRESCSTEAAVAPQQQPPPRSHQPQLLHRGSVNPVVEGGDFVTIELGDNVELAERVVVEEANQVNNPLAIKKGGSVVIGIRGNTSTTIVEAPKKGEFINLVDTKFYDNTKFLESTLVTATKIVEEMKTADKKREFMNSTNTKFYDNTKSIKSILIDVNPIAGKGGLSKNENCK</sequence>
<accession>A0AAE1VZ30</accession>
<keyword evidence="6" id="KW-0406">Ion transport</keyword>
<evidence type="ECO:0000256" key="2">
    <source>
        <dbReference type="ARBA" id="ARBA00007079"/>
    </source>
</evidence>
<keyword evidence="3" id="KW-0813">Transport</keyword>
<keyword evidence="5 10" id="KW-1133">Transmembrane helix</keyword>
<evidence type="ECO:0000256" key="10">
    <source>
        <dbReference type="SAM" id="Phobius"/>
    </source>
</evidence>
<feature type="transmembrane region" description="Helical" evidence="10">
    <location>
        <begin position="172"/>
        <end position="194"/>
    </location>
</feature>